<reference evidence="1" key="1">
    <citation type="submission" date="2014-09" db="EMBL/GenBank/DDBJ databases">
        <authorList>
            <person name="Magalhaes I.L.F."/>
            <person name="Oliveira U."/>
            <person name="Santos F.R."/>
            <person name="Vidigal T.H.D.A."/>
            <person name="Brescovit A.D."/>
            <person name="Santos A.J."/>
        </authorList>
    </citation>
    <scope>NUCLEOTIDE SEQUENCE</scope>
    <source>
        <tissue evidence="1">Shoot tissue taken approximately 20 cm above the soil surface</tissue>
    </source>
</reference>
<evidence type="ECO:0000313" key="1">
    <source>
        <dbReference type="EMBL" id="JAD53214.1"/>
    </source>
</evidence>
<dbReference type="AlphaFoldDB" id="A0A0A9ANB8"/>
<name>A0A0A9ANB8_ARUDO</name>
<dbReference type="EMBL" id="GBRH01244681">
    <property type="protein sequence ID" value="JAD53214.1"/>
    <property type="molecule type" value="Transcribed_RNA"/>
</dbReference>
<sequence length="28" mass="3405">MNLEYISQVCRLCNNALWTHYTEQNVFN</sequence>
<proteinExistence type="predicted"/>
<organism evidence="1">
    <name type="scientific">Arundo donax</name>
    <name type="common">Giant reed</name>
    <name type="synonym">Donax arundinaceus</name>
    <dbReference type="NCBI Taxonomy" id="35708"/>
    <lineage>
        <taxon>Eukaryota</taxon>
        <taxon>Viridiplantae</taxon>
        <taxon>Streptophyta</taxon>
        <taxon>Embryophyta</taxon>
        <taxon>Tracheophyta</taxon>
        <taxon>Spermatophyta</taxon>
        <taxon>Magnoliopsida</taxon>
        <taxon>Liliopsida</taxon>
        <taxon>Poales</taxon>
        <taxon>Poaceae</taxon>
        <taxon>PACMAD clade</taxon>
        <taxon>Arundinoideae</taxon>
        <taxon>Arundineae</taxon>
        <taxon>Arundo</taxon>
    </lineage>
</organism>
<protein>
    <submittedName>
        <fullName evidence="1">Uncharacterized protein</fullName>
    </submittedName>
</protein>
<accession>A0A0A9ANB8</accession>
<reference evidence="1" key="2">
    <citation type="journal article" date="2015" name="Data Brief">
        <title>Shoot transcriptome of the giant reed, Arundo donax.</title>
        <authorList>
            <person name="Barrero R.A."/>
            <person name="Guerrero F.D."/>
            <person name="Moolhuijzen P."/>
            <person name="Goolsby J.A."/>
            <person name="Tidwell J."/>
            <person name="Bellgard S.E."/>
            <person name="Bellgard M.I."/>
        </authorList>
    </citation>
    <scope>NUCLEOTIDE SEQUENCE</scope>
    <source>
        <tissue evidence="1">Shoot tissue taken approximately 20 cm above the soil surface</tissue>
    </source>
</reference>